<proteinExistence type="predicted"/>
<feature type="compositionally biased region" description="Polar residues" evidence="1">
    <location>
        <begin position="221"/>
        <end position="231"/>
    </location>
</feature>
<evidence type="ECO:0000313" key="3">
    <source>
        <dbReference type="Proteomes" id="UP001497623"/>
    </source>
</evidence>
<dbReference type="Proteomes" id="UP001497623">
    <property type="component" value="Unassembled WGS sequence"/>
</dbReference>
<feature type="compositionally biased region" description="Polar residues" evidence="1">
    <location>
        <begin position="568"/>
        <end position="582"/>
    </location>
</feature>
<feature type="compositionally biased region" description="Low complexity" evidence="1">
    <location>
        <begin position="84"/>
        <end position="97"/>
    </location>
</feature>
<feature type="compositionally biased region" description="Low complexity" evidence="1">
    <location>
        <begin position="431"/>
        <end position="442"/>
    </location>
</feature>
<sequence>GEPEKLGSKSGSICDSYFMCGGSAPLPAERTLGSRLSLNNSFKVKSLPGSVLRMNWSRMSSVEREEGPRSQDGNVLRVPGLRLNSTGSSSDDNMSSYDNVPNSCDIPVEMASMALLGVPGAAPRGARIIKPHMQLGGIDWDSDHATAEWVQTIDINVIQPTPNISPCGSVRSISDDMPRLTLPGRGRAISVLSLDSPEYDSHSIGSDSVFMEDSIFETSVTESFESGTTPISASPRSASPRQAARQVHTFRLAINPNAASPIHGHGAKSRKLTRHTLQPQDSLNLPSISKVPKTGSTLAIPAMGVNLSTSCERLAVHGSLVQESISSSRNTLYLMPSLSIEDEPQCSSYKVPTLRRCNSATTPGLKEEAAEALAAGKASYQRSDSAQQPIRRADSACGGRRTSNGSSSDSDDATESVSFHLMVPQLSVDVPSTETSRIESSPSPSPPPLPPDEPGSSLLELPKVRVNRSPSPSRGLRIGPKGRVLQRQFSQCGPSPSPVRDLPLPHCSLPTYVEEEEESPHKLKFPPLDLPFPRPPAEFQDPNDPSPPSQFKDPKDASPPAQFKDNPENSNDQSTPTHSVME</sequence>
<comment type="caution">
    <text evidence="2">The sequence shown here is derived from an EMBL/GenBank/DDBJ whole genome shotgun (WGS) entry which is preliminary data.</text>
</comment>
<feature type="compositionally biased region" description="Basic residues" evidence="1">
    <location>
        <begin position="265"/>
        <end position="274"/>
    </location>
</feature>
<protein>
    <submittedName>
        <fullName evidence="2">Uncharacterized protein</fullName>
    </submittedName>
</protein>
<dbReference type="AlphaFoldDB" id="A0AAV2Q2G9"/>
<feature type="region of interest" description="Disordered" evidence="1">
    <location>
        <begin position="221"/>
        <end position="287"/>
    </location>
</feature>
<feature type="compositionally biased region" description="Polar residues" evidence="1">
    <location>
        <begin position="275"/>
        <end position="287"/>
    </location>
</feature>
<feature type="non-terminal residue" evidence="2">
    <location>
        <position position="1"/>
    </location>
</feature>
<feature type="region of interest" description="Disordered" evidence="1">
    <location>
        <begin position="60"/>
        <end position="97"/>
    </location>
</feature>
<feature type="compositionally biased region" description="Low complexity" evidence="1">
    <location>
        <begin position="232"/>
        <end position="246"/>
    </location>
</feature>
<organism evidence="2 3">
    <name type="scientific">Meganyctiphanes norvegica</name>
    <name type="common">Northern krill</name>
    <name type="synonym">Thysanopoda norvegica</name>
    <dbReference type="NCBI Taxonomy" id="48144"/>
    <lineage>
        <taxon>Eukaryota</taxon>
        <taxon>Metazoa</taxon>
        <taxon>Ecdysozoa</taxon>
        <taxon>Arthropoda</taxon>
        <taxon>Crustacea</taxon>
        <taxon>Multicrustacea</taxon>
        <taxon>Malacostraca</taxon>
        <taxon>Eumalacostraca</taxon>
        <taxon>Eucarida</taxon>
        <taxon>Euphausiacea</taxon>
        <taxon>Euphausiidae</taxon>
        <taxon>Meganyctiphanes</taxon>
    </lineage>
</organism>
<dbReference type="EMBL" id="CAXKWB010003387">
    <property type="protein sequence ID" value="CAL4069084.1"/>
    <property type="molecule type" value="Genomic_DNA"/>
</dbReference>
<evidence type="ECO:0000313" key="2">
    <source>
        <dbReference type="EMBL" id="CAL4069084.1"/>
    </source>
</evidence>
<gene>
    <name evidence="2" type="ORF">MNOR_LOCUS7617</name>
</gene>
<keyword evidence="3" id="KW-1185">Reference proteome</keyword>
<feature type="compositionally biased region" description="Pro residues" evidence="1">
    <location>
        <begin position="443"/>
        <end position="453"/>
    </location>
</feature>
<reference evidence="2 3" key="1">
    <citation type="submission" date="2024-05" db="EMBL/GenBank/DDBJ databases">
        <authorList>
            <person name="Wallberg A."/>
        </authorList>
    </citation>
    <scope>NUCLEOTIDE SEQUENCE [LARGE SCALE GENOMIC DNA]</scope>
</reference>
<evidence type="ECO:0000256" key="1">
    <source>
        <dbReference type="SAM" id="MobiDB-lite"/>
    </source>
</evidence>
<accession>A0AAV2Q2G9</accession>
<name>A0AAV2Q2G9_MEGNR</name>
<feature type="non-terminal residue" evidence="2">
    <location>
        <position position="582"/>
    </location>
</feature>
<feature type="region of interest" description="Disordered" evidence="1">
    <location>
        <begin position="378"/>
        <end position="582"/>
    </location>
</feature>